<evidence type="ECO:0000313" key="2">
    <source>
        <dbReference type="EMBL" id="KZT31333.1"/>
    </source>
</evidence>
<sequence length="214" mass="23829">MDDQQLQSSHDPTTTFGCLQSRGLDLRTLLSTSIVVNLAHDSSYTPLSPALSYRMSSQVVSSRSHQPVLAGTKKTYDSPPTPPPSSSLKFINSCLSSPWSDIQDIKIVRTRVRTGSLRRRSFASSDENHEMVLEMEIWNGQPGVKGSFHVVFSSFVHPIHFSNHIPVQPSLDRTRHHPHSPRPSPSSPSFDITTTSRRPAIPKSNVGIWDWDSC</sequence>
<protein>
    <submittedName>
        <fullName evidence="2">Uncharacterized protein</fullName>
    </submittedName>
</protein>
<feature type="region of interest" description="Disordered" evidence="1">
    <location>
        <begin position="64"/>
        <end position="84"/>
    </location>
</feature>
<evidence type="ECO:0000256" key="1">
    <source>
        <dbReference type="SAM" id="MobiDB-lite"/>
    </source>
</evidence>
<evidence type="ECO:0000313" key="3">
    <source>
        <dbReference type="Proteomes" id="UP000076798"/>
    </source>
</evidence>
<gene>
    <name evidence="2" type="ORF">SISSUDRAFT_1067847</name>
</gene>
<accession>A0A165WMF2</accession>
<proteinExistence type="predicted"/>
<feature type="region of interest" description="Disordered" evidence="1">
    <location>
        <begin position="167"/>
        <end position="214"/>
    </location>
</feature>
<name>A0A165WMF2_9AGAM</name>
<dbReference type="Proteomes" id="UP000076798">
    <property type="component" value="Unassembled WGS sequence"/>
</dbReference>
<dbReference type="EMBL" id="KV428644">
    <property type="protein sequence ID" value="KZT31333.1"/>
    <property type="molecule type" value="Genomic_DNA"/>
</dbReference>
<organism evidence="2 3">
    <name type="scientific">Sistotremastrum suecicum HHB10207 ss-3</name>
    <dbReference type="NCBI Taxonomy" id="1314776"/>
    <lineage>
        <taxon>Eukaryota</taxon>
        <taxon>Fungi</taxon>
        <taxon>Dikarya</taxon>
        <taxon>Basidiomycota</taxon>
        <taxon>Agaricomycotina</taxon>
        <taxon>Agaricomycetes</taxon>
        <taxon>Sistotremastrales</taxon>
        <taxon>Sistotremastraceae</taxon>
        <taxon>Sistotremastrum</taxon>
    </lineage>
</organism>
<dbReference type="AlphaFoldDB" id="A0A165WMF2"/>
<keyword evidence="3" id="KW-1185">Reference proteome</keyword>
<reference evidence="2 3" key="1">
    <citation type="journal article" date="2016" name="Mol. Biol. Evol.">
        <title>Comparative Genomics of Early-Diverging Mushroom-Forming Fungi Provides Insights into the Origins of Lignocellulose Decay Capabilities.</title>
        <authorList>
            <person name="Nagy L.G."/>
            <person name="Riley R."/>
            <person name="Tritt A."/>
            <person name="Adam C."/>
            <person name="Daum C."/>
            <person name="Floudas D."/>
            <person name="Sun H."/>
            <person name="Yadav J.S."/>
            <person name="Pangilinan J."/>
            <person name="Larsson K.H."/>
            <person name="Matsuura K."/>
            <person name="Barry K."/>
            <person name="Labutti K."/>
            <person name="Kuo R."/>
            <person name="Ohm R.A."/>
            <person name="Bhattacharya S.S."/>
            <person name="Shirouzu T."/>
            <person name="Yoshinaga Y."/>
            <person name="Martin F.M."/>
            <person name="Grigoriev I.V."/>
            <person name="Hibbett D.S."/>
        </authorList>
    </citation>
    <scope>NUCLEOTIDE SEQUENCE [LARGE SCALE GENOMIC DNA]</scope>
    <source>
        <strain evidence="2 3">HHB10207 ss-3</strain>
    </source>
</reference>